<dbReference type="Pfam" id="PF08448">
    <property type="entry name" value="PAS_4"/>
    <property type="match status" value="1"/>
</dbReference>
<organism evidence="6 7">
    <name type="scientific">Pseudonocardia tropica</name>
    <dbReference type="NCBI Taxonomy" id="681289"/>
    <lineage>
        <taxon>Bacteria</taxon>
        <taxon>Bacillati</taxon>
        <taxon>Actinomycetota</taxon>
        <taxon>Actinomycetes</taxon>
        <taxon>Pseudonocardiales</taxon>
        <taxon>Pseudonocardiaceae</taxon>
        <taxon>Pseudonocardia</taxon>
    </lineage>
</organism>
<dbReference type="InterPro" id="IPR001610">
    <property type="entry name" value="PAC"/>
</dbReference>
<dbReference type="Gene3D" id="3.30.70.270">
    <property type="match status" value="1"/>
</dbReference>
<dbReference type="CDD" id="cd00130">
    <property type="entry name" value="PAS"/>
    <property type="match status" value="1"/>
</dbReference>
<dbReference type="Pfam" id="PF00990">
    <property type="entry name" value="GGDEF"/>
    <property type="match status" value="1"/>
</dbReference>
<dbReference type="InterPro" id="IPR035965">
    <property type="entry name" value="PAS-like_dom_sf"/>
</dbReference>
<dbReference type="SUPFAM" id="SSF141868">
    <property type="entry name" value="EAL domain-like"/>
    <property type="match status" value="1"/>
</dbReference>
<dbReference type="PANTHER" id="PTHR44757:SF2">
    <property type="entry name" value="BIOFILM ARCHITECTURE MAINTENANCE PROTEIN MBAA"/>
    <property type="match status" value="1"/>
</dbReference>
<feature type="region of interest" description="Disordered" evidence="1">
    <location>
        <begin position="720"/>
        <end position="740"/>
    </location>
</feature>
<evidence type="ECO:0000313" key="7">
    <source>
        <dbReference type="Proteomes" id="UP001464923"/>
    </source>
</evidence>
<dbReference type="InterPro" id="IPR035919">
    <property type="entry name" value="EAL_sf"/>
</dbReference>
<dbReference type="RefSeq" id="WP_345646527.1">
    <property type="nucleotide sequence ID" value="NZ_BAABLY010000041.1"/>
</dbReference>
<dbReference type="InterPro" id="IPR052155">
    <property type="entry name" value="Biofilm_reg_signaling"/>
</dbReference>
<feature type="domain" description="EAL" evidence="4">
    <location>
        <begin position="458"/>
        <end position="724"/>
    </location>
</feature>
<dbReference type="Gene3D" id="3.30.450.20">
    <property type="entry name" value="PAS domain"/>
    <property type="match status" value="1"/>
</dbReference>
<dbReference type="NCBIfam" id="TIGR00254">
    <property type="entry name" value="GGDEF"/>
    <property type="match status" value="1"/>
</dbReference>
<dbReference type="SMART" id="SM00091">
    <property type="entry name" value="PAS"/>
    <property type="match status" value="1"/>
</dbReference>
<evidence type="ECO:0000259" key="2">
    <source>
        <dbReference type="PROSITE" id="PS50112"/>
    </source>
</evidence>
<protein>
    <submittedName>
        <fullName evidence="6">EAL domain-containing protein</fullName>
    </submittedName>
</protein>
<dbReference type="SMART" id="SM00052">
    <property type="entry name" value="EAL"/>
    <property type="match status" value="1"/>
</dbReference>
<dbReference type="InterPro" id="IPR000160">
    <property type="entry name" value="GGDEF_dom"/>
</dbReference>
<dbReference type="InterPro" id="IPR029787">
    <property type="entry name" value="Nucleotide_cyclase"/>
</dbReference>
<dbReference type="PROSITE" id="PS50113">
    <property type="entry name" value="PAC"/>
    <property type="match status" value="1"/>
</dbReference>
<proteinExistence type="predicted"/>
<feature type="domain" description="PAS" evidence="2">
    <location>
        <begin position="150"/>
        <end position="220"/>
    </location>
</feature>
<dbReference type="Gene3D" id="3.20.20.450">
    <property type="entry name" value="EAL domain"/>
    <property type="match status" value="1"/>
</dbReference>
<dbReference type="InterPro" id="IPR000014">
    <property type="entry name" value="PAS"/>
</dbReference>
<dbReference type="Proteomes" id="UP001464923">
    <property type="component" value="Unassembled WGS sequence"/>
</dbReference>
<comment type="caution">
    <text evidence="6">The sequence shown here is derived from an EMBL/GenBank/DDBJ whole genome shotgun (WGS) entry which is preliminary data.</text>
</comment>
<dbReference type="InterPro" id="IPR001633">
    <property type="entry name" value="EAL_dom"/>
</dbReference>
<dbReference type="EMBL" id="JBEDNP010000024">
    <property type="protein sequence ID" value="MEQ3542115.1"/>
    <property type="molecule type" value="Genomic_DNA"/>
</dbReference>
<gene>
    <name evidence="6" type="ORF">WHI96_25200</name>
</gene>
<reference evidence="6 7" key="1">
    <citation type="submission" date="2024-03" db="EMBL/GenBank/DDBJ databases">
        <title>Draft genome sequence of Pseudonocardia tropica JCM 19149.</title>
        <authorList>
            <person name="Butdee W."/>
            <person name="Duangmal K."/>
        </authorList>
    </citation>
    <scope>NUCLEOTIDE SEQUENCE [LARGE SCALE GENOMIC DNA]</scope>
    <source>
        <strain evidence="6 7">JCM 19149</strain>
    </source>
</reference>
<dbReference type="PROSITE" id="PS50887">
    <property type="entry name" value="GGDEF"/>
    <property type="match status" value="1"/>
</dbReference>
<dbReference type="CDD" id="cd01949">
    <property type="entry name" value="GGDEF"/>
    <property type="match status" value="1"/>
</dbReference>
<dbReference type="SMART" id="SM00086">
    <property type="entry name" value="PAC"/>
    <property type="match status" value="1"/>
</dbReference>
<evidence type="ECO:0000259" key="5">
    <source>
        <dbReference type="PROSITE" id="PS50887"/>
    </source>
</evidence>
<evidence type="ECO:0000259" key="4">
    <source>
        <dbReference type="PROSITE" id="PS50883"/>
    </source>
</evidence>
<dbReference type="PANTHER" id="PTHR44757">
    <property type="entry name" value="DIGUANYLATE CYCLASE DGCP"/>
    <property type="match status" value="1"/>
</dbReference>
<dbReference type="SMART" id="SM00267">
    <property type="entry name" value="GGDEF"/>
    <property type="match status" value="1"/>
</dbReference>
<dbReference type="CDD" id="cd01948">
    <property type="entry name" value="EAL"/>
    <property type="match status" value="1"/>
</dbReference>
<dbReference type="SUPFAM" id="SSF55073">
    <property type="entry name" value="Nucleotide cyclase"/>
    <property type="match status" value="1"/>
</dbReference>
<dbReference type="InterPro" id="IPR000700">
    <property type="entry name" value="PAS-assoc_C"/>
</dbReference>
<accession>A0ABV1K1P7</accession>
<dbReference type="PROSITE" id="PS50112">
    <property type="entry name" value="PAS"/>
    <property type="match status" value="1"/>
</dbReference>
<evidence type="ECO:0000313" key="6">
    <source>
        <dbReference type="EMBL" id="MEQ3542115.1"/>
    </source>
</evidence>
<dbReference type="Pfam" id="PF00563">
    <property type="entry name" value="EAL"/>
    <property type="match status" value="1"/>
</dbReference>
<keyword evidence="7" id="KW-1185">Reference proteome</keyword>
<name>A0ABV1K1P7_9PSEU</name>
<feature type="domain" description="GGDEF" evidence="5">
    <location>
        <begin position="308"/>
        <end position="449"/>
    </location>
</feature>
<sequence>MAKPVPVLPGGQGPGPSALADAWVGAIEARGYVSAARADLYAVLSGAAWWFTAVVEGRAEEAIAEEVGAELVAAHLTDPAALRCSIDVLSAHFAGHTVAPERFRRWTTAVGALSTGYARTLRDRTRLEQERISSAAFAARAAAEDARWRSEARYGVVFESSVLGISVADTEGRILEANRTLTAMLGYRPGDLVGRSVFEFIHPEDTPEMWPQIEAMLAGRVGHVRMEKSYFRADGDQVWTELTVSLVRSPDGEPRYLVAMVSDVTERRRLQSRLRHQAEHDPLTGLPNRSLFFTRLETALAGPYGSPAPVGVCYLDLDGFKAVNDTLGHDAGDQLLRTVAHRLDAELRPAGHTVARMGGDEFVVLVERCTGVEQLTAVADQALAVVRRPVHVRGREVVVSVSIGIVARPFAVDSGAVGAEGAAELMQAADTTMYWAKRDGRDRIAVFDPARHANDVHLFELAGRMPGALDRGEFHLAYQPLVSLHDGSVVGVEALARWRTADGERLGPDVFIPLAEQTGLIVPLGLHLLERACTDARSWVDAGADAGLVLSVNVAGQQLRRPDAVTRIADVLERTGWPASSLQLELTESDLMSAAGRPVQALEELSQRGVRIAIDDFGTGYSNLVYLHRLPVDVLKLAGSFVTGQGGPCPADEGGPPHDVDSPVILSAMIELAHTLGLSVVAESVETEGQARRLLQLGCDIGQGWHLGSPVPAAEIAARLTAPDGDTGLSPRRPALGPRR</sequence>
<dbReference type="PROSITE" id="PS50883">
    <property type="entry name" value="EAL"/>
    <property type="match status" value="1"/>
</dbReference>
<dbReference type="SUPFAM" id="SSF55785">
    <property type="entry name" value="PYP-like sensor domain (PAS domain)"/>
    <property type="match status" value="1"/>
</dbReference>
<feature type="domain" description="PAC" evidence="3">
    <location>
        <begin position="224"/>
        <end position="276"/>
    </location>
</feature>
<evidence type="ECO:0000259" key="3">
    <source>
        <dbReference type="PROSITE" id="PS50113"/>
    </source>
</evidence>
<evidence type="ECO:0000256" key="1">
    <source>
        <dbReference type="SAM" id="MobiDB-lite"/>
    </source>
</evidence>
<dbReference type="InterPro" id="IPR013656">
    <property type="entry name" value="PAS_4"/>
</dbReference>
<dbReference type="InterPro" id="IPR043128">
    <property type="entry name" value="Rev_trsase/Diguanyl_cyclase"/>
</dbReference>
<dbReference type="NCBIfam" id="TIGR00229">
    <property type="entry name" value="sensory_box"/>
    <property type="match status" value="1"/>
</dbReference>